<dbReference type="PANTHER" id="PTHR43316:SF3">
    <property type="entry name" value="HALOACID DEHALOGENASE, TYPE II (AFU_ORTHOLOGUE AFUA_2G07750)-RELATED"/>
    <property type="match status" value="1"/>
</dbReference>
<keyword evidence="1 2" id="KW-0378">Hydrolase</keyword>
<gene>
    <name evidence="2" type="ORF">WT44_26525</name>
</gene>
<dbReference type="PRINTS" id="PR00413">
    <property type="entry name" value="HADHALOGNASE"/>
</dbReference>
<dbReference type="InterPro" id="IPR051540">
    <property type="entry name" value="S-2-haloacid_dehalogenase"/>
</dbReference>
<organism evidence="2">
    <name type="scientific">Burkholderia stagnalis</name>
    <dbReference type="NCBI Taxonomy" id="1503054"/>
    <lineage>
        <taxon>Bacteria</taxon>
        <taxon>Pseudomonadati</taxon>
        <taxon>Pseudomonadota</taxon>
        <taxon>Betaproteobacteria</taxon>
        <taxon>Burkholderiales</taxon>
        <taxon>Burkholderiaceae</taxon>
        <taxon>Burkholderia</taxon>
        <taxon>Burkholderia cepacia complex</taxon>
    </lineage>
</organism>
<sequence>MGKRSLKAVVFDAFGTLCELRHKKRPFTGLARLCSDRRKMLEAVMTRPLGLSAAAGEFASAAIDIESLEADLNLELDSMCLFSDAMMVLGRLRDAGIKVGIVSNLAEPYAKRLLDIFPVHAEHAWSFEVGCLKPDPRIFSVICAKIGVSPSEAIMVGDTFSADYLGATAFGMRAIHLDRAGQSSISVPTINTLDELVGLLGLSSTNG</sequence>
<dbReference type="SFLD" id="SFLDS00003">
    <property type="entry name" value="Haloacid_Dehalogenase"/>
    <property type="match status" value="1"/>
</dbReference>
<comment type="caution">
    <text evidence="2">The sequence shown here is derived from an EMBL/GenBank/DDBJ whole genome shotgun (WGS) entry which is preliminary data.</text>
</comment>
<reference evidence="2 3" key="1">
    <citation type="submission" date="2015-11" db="EMBL/GenBank/DDBJ databases">
        <title>Expanding the genomic diversity of Burkholderia species for the development of highly accurate diagnostics.</title>
        <authorList>
            <person name="Sahl J."/>
            <person name="Keim P."/>
            <person name="Wagner D."/>
        </authorList>
    </citation>
    <scope>NUCLEOTIDE SEQUENCE [LARGE SCALE GENOMIC DNA]</scope>
    <source>
        <strain evidence="2 3">MSMB1960WGS</strain>
    </source>
</reference>
<evidence type="ECO:0000313" key="3">
    <source>
        <dbReference type="Proteomes" id="UP000068603"/>
    </source>
</evidence>
<proteinExistence type="predicted"/>
<dbReference type="SUPFAM" id="SSF56784">
    <property type="entry name" value="HAD-like"/>
    <property type="match status" value="1"/>
</dbReference>
<dbReference type="PANTHER" id="PTHR43316">
    <property type="entry name" value="HYDROLASE, HALOACID DELAHOGENASE-RELATED"/>
    <property type="match status" value="1"/>
</dbReference>
<dbReference type="EMBL" id="LPHB01000071">
    <property type="protein sequence ID" value="KWA55902.1"/>
    <property type="molecule type" value="Genomic_DNA"/>
</dbReference>
<accession>A0A125DE23</accession>
<evidence type="ECO:0000256" key="1">
    <source>
        <dbReference type="ARBA" id="ARBA00022801"/>
    </source>
</evidence>
<dbReference type="Pfam" id="PF00702">
    <property type="entry name" value="Hydrolase"/>
    <property type="match status" value="1"/>
</dbReference>
<dbReference type="Proteomes" id="UP000068603">
    <property type="component" value="Unassembled WGS sequence"/>
</dbReference>
<dbReference type="AlphaFoldDB" id="A0A125DE23"/>
<dbReference type="InterPro" id="IPR006439">
    <property type="entry name" value="HAD-SF_hydro_IA"/>
</dbReference>
<dbReference type="Gene3D" id="3.40.50.1000">
    <property type="entry name" value="HAD superfamily/HAD-like"/>
    <property type="match status" value="1"/>
</dbReference>
<dbReference type="SFLD" id="SFLDG01129">
    <property type="entry name" value="C1.5:_HAD__Beta-PGM__Phosphata"/>
    <property type="match status" value="1"/>
</dbReference>
<dbReference type="NCBIfam" id="TIGR01549">
    <property type="entry name" value="HAD-SF-IA-v1"/>
    <property type="match status" value="1"/>
</dbReference>
<protein>
    <submittedName>
        <fullName evidence="2">HAD family hydrolase</fullName>
    </submittedName>
</protein>
<dbReference type="GO" id="GO:0016787">
    <property type="term" value="F:hydrolase activity"/>
    <property type="evidence" value="ECO:0007669"/>
    <property type="project" value="UniProtKB-KW"/>
</dbReference>
<name>A0A125DE23_9BURK</name>
<dbReference type="InterPro" id="IPR036412">
    <property type="entry name" value="HAD-like_sf"/>
</dbReference>
<dbReference type="InterPro" id="IPR023214">
    <property type="entry name" value="HAD_sf"/>
</dbReference>
<evidence type="ECO:0000313" key="2">
    <source>
        <dbReference type="EMBL" id="KWA55902.1"/>
    </source>
</evidence>